<evidence type="ECO:0000256" key="5">
    <source>
        <dbReference type="ARBA" id="ARBA00022598"/>
    </source>
</evidence>
<dbReference type="InterPro" id="IPR001412">
    <property type="entry name" value="aa-tRNA-synth_I_CS"/>
</dbReference>
<comment type="similarity">
    <text evidence="12">Belongs to the class-I aminoacyl-tRNA synthetase family.</text>
</comment>
<comment type="subcellular location">
    <subcellularLocation>
        <location evidence="1">Cytoplasm</location>
    </subcellularLocation>
</comment>
<evidence type="ECO:0000256" key="10">
    <source>
        <dbReference type="ARBA" id="ARBA00047552"/>
    </source>
</evidence>
<keyword evidence="6 12" id="KW-0547">Nucleotide-binding</keyword>
<dbReference type="PROSITE" id="PS00178">
    <property type="entry name" value="AA_TRNA_LIGASE_I"/>
    <property type="match status" value="1"/>
</dbReference>
<dbReference type="NCBIfam" id="NF004349">
    <property type="entry name" value="PRK05729.1"/>
    <property type="match status" value="1"/>
</dbReference>
<dbReference type="InterPro" id="IPR002300">
    <property type="entry name" value="aa-tRNA-synth_Ia"/>
</dbReference>
<dbReference type="GO" id="GO:0002161">
    <property type="term" value="F:aminoacyl-tRNA deacylase activity"/>
    <property type="evidence" value="ECO:0007669"/>
    <property type="project" value="InterPro"/>
</dbReference>
<dbReference type="CDD" id="cd07962">
    <property type="entry name" value="Anticodon_Ia_Val"/>
    <property type="match status" value="1"/>
</dbReference>
<dbReference type="InterPro" id="IPR033705">
    <property type="entry name" value="Anticodon_Ia_Val"/>
</dbReference>
<evidence type="ECO:0000256" key="4">
    <source>
        <dbReference type="ARBA" id="ARBA00022490"/>
    </source>
</evidence>
<dbReference type="GO" id="GO:0005524">
    <property type="term" value="F:ATP binding"/>
    <property type="evidence" value="ECO:0007669"/>
    <property type="project" value="UniProtKB-KW"/>
</dbReference>
<evidence type="ECO:0000256" key="11">
    <source>
        <dbReference type="NCBIfam" id="TIGR00422"/>
    </source>
</evidence>
<evidence type="ECO:0000259" key="13">
    <source>
        <dbReference type="Pfam" id="PF00133"/>
    </source>
</evidence>
<evidence type="ECO:0000256" key="8">
    <source>
        <dbReference type="ARBA" id="ARBA00022917"/>
    </source>
</evidence>
<dbReference type="PANTHER" id="PTHR11946">
    <property type="entry name" value="VALYL-TRNA SYNTHETASES"/>
    <property type="match status" value="1"/>
</dbReference>
<dbReference type="GO" id="GO:0004832">
    <property type="term" value="F:valine-tRNA ligase activity"/>
    <property type="evidence" value="ECO:0007669"/>
    <property type="project" value="UniProtKB-UniRule"/>
</dbReference>
<dbReference type="Proteomes" id="UP000229383">
    <property type="component" value="Unassembled WGS sequence"/>
</dbReference>
<evidence type="ECO:0000313" key="16">
    <source>
        <dbReference type="Proteomes" id="UP000229383"/>
    </source>
</evidence>
<name>A0A2H0TEN6_9BACT</name>
<keyword evidence="8 12" id="KW-0648">Protein biosynthesis</keyword>
<dbReference type="AlphaFoldDB" id="A0A2H0TEN6"/>
<dbReference type="CDD" id="cd00817">
    <property type="entry name" value="ValRS_core"/>
    <property type="match status" value="1"/>
</dbReference>
<keyword evidence="7 12" id="KW-0067">ATP-binding</keyword>
<dbReference type="SUPFAM" id="SSF52374">
    <property type="entry name" value="Nucleotidylyl transferase"/>
    <property type="match status" value="1"/>
</dbReference>
<evidence type="ECO:0000259" key="14">
    <source>
        <dbReference type="Pfam" id="PF08264"/>
    </source>
</evidence>
<evidence type="ECO:0000256" key="2">
    <source>
        <dbReference type="ARBA" id="ARBA00011245"/>
    </source>
</evidence>
<evidence type="ECO:0000313" key="15">
    <source>
        <dbReference type="EMBL" id="PIR70017.1"/>
    </source>
</evidence>
<proteinExistence type="inferred from homology"/>
<protein>
    <recommendedName>
        <fullName evidence="3 11">Valine--tRNA ligase</fullName>
        <ecNumber evidence="3 11">6.1.1.9</ecNumber>
    </recommendedName>
</protein>
<dbReference type="EC" id="6.1.1.9" evidence="3 11"/>
<dbReference type="InterPro" id="IPR009008">
    <property type="entry name" value="Val/Leu/Ile-tRNA-synth_edit"/>
</dbReference>
<evidence type="ECO:0000256" key="3">
    <source>
        <dbReference type="ARBA" id="ARBA00013169"/>
    </source>
</evidence>
<dbReference type="InterPro" id="IPR002303">
    <property type="entry name" value="Valyl-tRNA_ligase"/>
</dbReference>
<dbReference type="EMBL" id="PFCN01000042">
    <property type="protein sequence ID" value="PIR70017.1"/>
    <property type="molecule type" value="Genomic_DNA"/>
</dbReference>
<evidence type="ECO:0000256" key="9">
    <source>
        <dbReference type="ARBA" id="ARBA00023146"/>
    </source>
</evidence>
<dbReference type="PRINTS" id="PR00986">
    <property type="entry name" value="TRNASYNTHVAL"/>
</dbReference>
<evidence type="ECO:0000256" key="6">
    <source>
        <dbReference type="ARBA" id="ARBA00022741"/>
    </source>
</evidence>
<reference evidence="16" key="1">
    <citation type="submission" date="2017-09" db="EMBL/GenBank/DDBJ databases">
        <title>Depth-based differentiation of microbial function through sediment-hosted aquifers and enrichment of novel symbionts in the deep terrestrial subsurface.</title>
        <authorList>
            <person name="Probst A.J."/>
            <person name="Ladd B."/>
            <person name="Jarett J.K."/>
            <person name="Geller-Mcgrath D.E."/>
            <person name="Sieber C.M.K."/>
            <person name="Emerson J.B."/>
            <person name="Anantharaman K."/>
            <person name="Thomas B.C."/>
            <person name="Malmstrom R."/>
            <person name="Stieglmeier M."/>
            <person name="Klingl A."/>
            <person name="Woyke T."/>
            <person name="Ryan C.M."/>
            <person name="Banfield J.F."/>
        </authorList>
    </citation>
    <scope>NUCLEOTIDE SEQUENCE [LARGE SCALE GENOMIC DNA]</scope>
</reference>
<dbReference type="InterPro" id="IPR014729">
    <property type="entry name" value="Rossmann-like_a/b/a_fold"/>
</dbReference>
<evidence type="ECO:0000256" key="1">
    <source>
        <dbReference type="ARBA" id="ARBA00004496"/>
    </source>
</evidence>
<feature type="domain" description="Aminoacyl-tRNA synthetase class Ia" evidence="13">
    <location>
        <begin position="16"/>
        <end position="581"/>
    </location>
</feature>
<dbReference type="Gene3D" id="3.40.50.620">
    <property type="entry name" value="HUPs"/>
    <property type="match status" value="2"/>
</dbReference>
<keyword evidence="9 12" id="KW-0030">Aminoacyl-tRNA synthetase</keyword>
<dbReference type="GO" id="GO:0006438">
    <property type="term" value="P:valyl-tRNA aminoacylation"/>
    <property type="evidence" value="ECO:0007669"/>
    <property type="project" value="UniProtKB-UniRule"/>
</dbReference>
<comment type="caution">
    <text evidence="15">The sequence shown here is derived from an EMBL/GenBank/DDBJ whole genome shotgun (WGS) entry which is preliminary data.</text>
</comment>
<gene>
    <name evidence="15" type="ORF">COU46_03730</name>
</gene>
<dbReference type="PANTHER" id="PTHR11946:SF93">
    <property type="entry name" value="VALINE--TRNA LIGASE, CHLOROPLASTIC_MITOCHONDRIAL 2"/>
    <property type="match status" value="1"/>
</dbReference>
<dbReference type="NCBIfam" id="TIGR00422">
    <property type="entry name" value="valS"/>
    <property type="match status" value="1"/>
</dbReference>
<evidence type="ECO:0000256" key="7">
    <source>
        <dbReference type="ARBA" id="ARBA00022840"/>
    </source>
</evidence>
<comment type="catalytic activity">
    <reaction evidence="10">
        <text>tRNA(Val) + L-valine + ATP = L-valyl-tRNA(Val) + AMP + diphosphate</text>
        <dbReference type="Rhea" id="RHEA:10704"/>
        <dbReference type="Rhea" id="RHEA-COMP:9672"/>
        <dbReference type="Rhea" id="RHEA-COMP:9708"/>
        <dbReference type="ChEBI" id="CHEBI:30616"/>
        <dbReference type="ChEBI" id="CHEBI:33019"/>
        <dbReference type="ChEBI" id="CHEBI:57762"/>
        <dbReference type="ChEBI" id="CHEBI:78442"/>
        <dbReference type="ChEBI" id="CHEBI:78537"/>
        <dbReference type="ChEBI" id="CHEBI:456215"/>
        <dbReference type="EC" id="6.1.1.9"/>
    </reaction>
</comment>
<dbReference type="Gene3D" id="1.10.730.10">
    <property type="entry name" value="Isoleucyl-tRNA Synthetase, Domain 1"/>
    <property type="match status" value="1"/>
</dbReference>
<dbReference type="InterPro" id="IPR013155">
    <property type="entry name" value="M/V/L/I-tRNA-synth_anticd-bd"/>
</dbReference>
<dbReference type="FunFam" id="3.40.50.620:FF:000032">
    <property type="entry name" value="Valine--tRNA ligase"/>
    <property type="match status" value="1"/>
</dbReference>
<dbReference type="Pfam" id="PF08264">
    <property type="entry name" value="Anticodon_1"/>
    <property type="match status" value="1"/>
</dbReference>
<keyword evidence="5 12" id="KW-0436">Ligase</keyword>
<evidence type="ECO:0000256" key="12">
    <source>
        <dbReference type="RuleBase" id="RU363035"/>
    </source>
</evidence>
<organism evidence="15 16">
    <name type="scientific">Candidatus Niyogibacteria bacterium CG10_big_fil_rev_8_21_14_0_10_42_19</name>
    <dbReference type="NCBI Taxonomy" id="1974725"/>
    <lineage>
        <taxon>Bacteria</taxon>
        <taxon>Candidatus Niyogiibacteriota</taxon>
    </lineage>
</organism>
<dbReference type="SUPFAM" id="SSF50677">
    <property type="entry name" value="ValRS/IleRS/LeuRS editing domain"/>
    <property type="match status" value="1"/>
</dbReference>
<dbReference type="InterPro" id="IPR009080">
    <property type="entry name" value="tRNAsynth_Ia_anticodon-bd"/>
</dbReference>
<dbReference type="SUPFAM" id="SSF47323">
    <property type="entry name" value="Anticodon-binding domain of a subclass of class I aminoacyl-tRNA synthetases"/>
    <property type="match status" value="1"/>
</dbReference>
<feature type="domain" description="Methionyl/Valyl/Leucyl/Isoleucyl-tRNA synthetase anticodon-binding" evidence="14">
    <location>
        <begin position="624"/>
        <end position="728"/>
    </location>
</feature>
<dbReference type="GO" id="GO:0005829">
    <property type="term" value="C:cytosol"/>
    <property type="evidence" value="ECO:0007669"/>
    <property type="project" value="TreeGrafter"/>
</dbReference>
<dbReference type="Pfam" id="PF00133">
    <property type="entry name" value="tRNA-synt_1"/>
    <property type="match status" value="1"/>
</dbReference>
<sequence>MRELAPQYDPKEVEDKIYKIWEKSGYLNPDNLPSKNKKPFTITVPPPNITGSLHIGHALNATIQDIIIRKKRMEGFKTLWLPGTDHAGIATQNVVEKELKKEGLTRHDIGKDKLIEKIWQWKEKYGDTILNQFKKLGSSMDWSRVRFTMDKEYQEAVKTAFFHYYEKGLIYRAERVINWCQRCATSLSDLELEYKEADSNLWFIKYPLVKNSEPKIQNTKEEYIIVATTRPETMLGDTAVAVNPKDERYKHLVGRNLLLPIQNREIPIIADEKIEIEFGTGAVKVTPAHDLLDADIGERHKLPILKVIGQNGRMTDGAGKICEGLKISECRKKVVEELQKLNLIDKIEPYKHSIARCYRCNTIIEALPSMQWFLKMDELAKKAMESVKSGKVKFHPKRWEKIYFDWLNNIKDWTISRQIWWGHRIPVFYPNEKQEKIRNPKSEIRNKSEIYVGNSPPKNYTQSDDVLDTWFSSALWPLATLGWPDKTEDLKNFYPTQVLSTARDIINLWVSRMIFSGVELAGKEPFEDIIIHATILTKEGKRMSKSLGTGIDPMDLIEKYGADATRFGLIWQQMGGQDIHWAEEHVIAGKKFCNKLWNSTRFVLMRNGEKEHDNLKPKALTDADKHILAVFEKAKKDANKYIEKYEFGQALHILYDFYWHEFCDIYIENSKKQTENDKIIENTRILLAHILSESLKLMHPFIPYITEQLWEVLPIKKKDLLIVEGWPAK</sequence>
<comment type="subunit">
    <text evidence="2">Monomer.</text>
</comment>
<keyword evidence="4" id="KW-0963">Cytoplasm</keyword>
<accession>A0A2H0TEN6</accession>